<evidence type="ECO:0000256" key="1">
    <source>
        <dbReference type="SAM" id="MobiDB-lite"/>
    </source>
</evidence>
<dbReference type="EMBL" id="BAAAQN010000007">
    <property type="protein sequence ID" value="GAA2020819.1"/>
    <property type="molecule type" value="Genomic_DNA"/>
</dbReference>
<feature type="region of interest" description="Disordered" evidence="1">
    <location>
        <begin position="94"/>
        <end position="113"/>
    </location>
</feature>
<comment type="caution">
    <text evidence="2">The sequence shown here is derived from an EMBL/GenBank/DDBJ whole genome shotgun (WGS) entry which is preliminary data.</text>
</comment>
<sequence>MGDHAVSDDEDSAQRGAHDPKVQPGDYPSASAVLHAIETARIAAPARCEEIDRHPRHRGAGITGNASPVGTIRSSHAGCGGGVHTLTLVGARLPAPRGRYPRATETSHRRLRE</sequence>
<accession>A0ABN2TTB6</accession>
<feature type="compositionally biased region" description="Basic and acidic residues" evidence="1">
    <location>
        <begin position="1"/>
        <end position="21"/>
    </location>
</feature>
<organism evidence="2 3">
    <name type="scientific">Catenulispora yoronensis</name>
    <dbReference type="NCBI Taxonomy" id="450799"/>
    <lineage>
        <taxon>Bacteria</taxon>
        <taxon>Bacillati</taxon>
        <taxon>Actinomycetota</taxon>
        <taxon>Actinomycetes</taxon>
        <taxon>Catenulisporales</taxon>
        <taxon>Catenulisporaceae</taxon>
        <taxon>Catenulispora</taxon>
    </lineage>
</organism>
<keyword evidence="3" id="KW-1185">Reference proteome</keyword>
<protein>
    <submittedName>
        <fullName evidence="2">Uncharacterized protein</fullName>
    </submittedName>
</protein>
<name>A0ABN2TTB6_9ACTN</name>
<evidence type="ECO:0000313" key="2">
    <source>
        <dbReference type="EMBL" id="GAA2020819.1"/>
    </source>
</evidence>
<evidence type="ECO:0000313" key="3">
    <source>
        <dbReference type="Proteomes" id="UP001500751"/>
    </source>
</evidence>
<reference evidence="2 3" key="1">
    <citation type="journal article" date="2019" name="Int. J. Syst. Evol. Microbiol.">
        <title>The Global Catalogue of Microorganisms (GCM) 10K type strain sequencing project: providing services to taxonomists for standard genome sequencing and annotation.</title>
        <authorList>
            <consortium name="The Broad Institute Genomics Platform"/>
            <consortium name="The Broad Institute Genome Sequencing Center for Infectious Disease"/>
            <person name="Wu L."/>
            <person name="Ma J."/>
        </authorList>
    </citation>
    <scope>NUCLEOTIDE SEQUENCE [LARGE SCALE GENOMIC DNA]</scope>
    <source>
        <strain evidence="2 3">JCM 16014</strain>
    </source>
</reference>
<proteinExistence type="predicted"/>
<dbReference type="Proteomes" id="UP001500751">
    <property type="component" value="Unassembled WGS sequence"/>
</dbReference>
<gene>
    <name evidence="2" type="ORF">GCM10009839_17040</name>
</gene>
<feature type="region of interest" description="Disordered" evidence="1">
    <location>
        <begin position="1"/>
        <end position="28"/>
    </location>
</feature>